<keyword evidence="4 6" id="KW-1133">Transmembrane helix</keyword>
<feature type="transmembrane region" description="Helical" evidence="6">
    <location>
        <begin position="236"/>
        <end position="262"/>
    </location>
</feature>
<keyword evidence="5 6" id="KW-0472">Membrane</keyword>
<evidence type="ECO:0000259" key="7">
    <source>
        <dbReference type="Pfam" id="PF04024"/>
    </source>
</evidence>
<reference evidence="11" key="1">
    <citation type="submission" date="2016-10" db="EMBL/GenBank/DDBJ databases">
        <authorList>
            <person name="Varghese N."/>
            <person name="Submissions S."/>
        </authorList>
    </citation>
    <scope>NUCLEOTIDE SEQUENCE [LARGE SCALE GENOMIC DNA]</scope>
    <source>
        <strain evidence="11">DSM 18733</strain>
    </source>
</reference>
<gene>
    <name evidence="10" type="ORF">SAMN05661044_03036</name>
</gene>
<feature type="transmembrane region" description="Helical" evidence="6">
    <location>
        <begin position="318"/>
        <end position="339"/>
    </location>
</feature>
<feature type="domain" description="PspC-related transmembrane region" evidence="8">
    <location>
        <begin position="203"/>
        <end position="345"/>
    </location>
</feature>
<proteinExistence type="predicted"/>
<dbReference type="InterPro" id="IPR007168">
    <property type="entry name" value="Phageshock_PspC_N"/>
</dbReference>
<evidence type="ECO:0000256" key="6">
    <source>
        <dbReference type="SAM" id="Phobius"/>
    </source>
</evidence>
<evidence type="ECO:0000313" key="10">
    <source>
        <dbReference type="EMBL" id="SEL66516.1"/>
    </source>
</evidence>
<dbReference type="GO" id="GO:0005886">
    <property type="term" value="C:plasma membrane"/>
    <property type="evidence" value="ECO:0007669"/>
    <property type="project" value="UniProtKB-SubCell"/>
</dbReference>
<dbReference type="Pfam" id="PF22571">
    <property type="entry name" value="LiaI-LiaF-TM_PspC"/>
    <property type="match status" value="1"/>
</dbReference>
<evidence type="ECO:0000259" key="8">
    <source>
        <dbReference type="Pfam" id="PF22571"/>
    </source>
</evidence>
<evidence type="ECO:0000256" key="5">
    <source>
        <dbReference type="ARBA" id="ARBA00023136"/>
    </source>
</evidence>
<evidence type="ECO:0000256" key="4">
    <source>
        <dbReference type="ARBA" id="ARBA00022989"/>
    </source>
</evidence>
<dbReference type="OrthoDB" id="5772680at2"/>
<dbReference type="Proteomes" id="UP000199421">
    <property type="component" value="Unassembled WGS sequence"/>
</dbReference>
<evidence type="ECO:0000256" key="3">
    <source>
        <dbReference type="ARBA" id="ARBA00022692"/>
    </source>
</evidence>
<dbReference type="PANTHER" id="PTHR33885">
    <property type="entry name" value="PHAGE SHOCK PROTEIN C"/>
    <property type="match status" value="1"/>
</dbReference>
<feature type="domain" description="Phage shock protein PspC N-terminal" evidence="7">
    <location>
        <begin position="110"/>
        <end position="166"/>
    </location>
</feature>
<protein>
    <submittedName>
        <fullName evidence="10">Phage shock protein C (PspC) family protein</fullName>
    </submittedName>
</protein>
<dbReference type="InterPro" id="IPR054321">
    <property type="entry name" value="PspC-rel_TM"/>
</dbReference>
<evidence type="ECO:0000256" key="1">
    <source>
        <dbReference type="ARBA" id="ARBA00004162"/>
    </source>
</evidence>
<dbReference type="Pfam" id="PF22744">
    <property type="entry name" value="Toast-rack_PspC-Cterm"/>
    <property type="match status" value="1"/>
</dbReference>
<keyword evidence="11" id="KW-1185">Reference proteome</keyword>
<accession>A0A1H7S2I0</accession>
<feature type="transmembrane region" description="Helical" evidence="6">
    <location>
        <begin position="145"/>
        <end position="167"/>
    </location>
</feature>
<organism evidence="10 11">
    <name type="scientific">Olivibacter domesticus</name>
    <name type="common">Pseudosphingobacterium domesticum</name>
    <dbReference type="NCBI Taxonomy" id="407022"/>
    <lineage>
        <taxon>Bacteria</taxon>
        <taxon>Pseudomonadati</taxon>
        <taxon>Bacteroidota</taxon>
        <taxon>Sphingobacteriia</taxon>
        <taxon>Sphingobacteriales</taxon>
        <taxon>Sphingobacteriaceae</taxon>
        <taxon>Olivibacter</taxon>
    </lineage>
</organism>
<keyword evidence="2" id="KW-1003">Cell membrane</keyword>
<feature type="transmembrane region" description="Helical" evidence="6">
    <location>
        <begin position="282"/>
        <end position="306"/>
    </location>
</feature>
<feature type="domain" description="PspC-related ToastRack" evidence="9">
    <location>
        <begin position="393"/>
        <end position="526"/>
    </location>
</feature>
<dbReference type="RefSeq" id="WP_093326145.1">
    <property type="nucleotide sequence ID" value="NZ_FOAF01000003.1"/>
</dbReference>
<dbReference type="STRING" id="407022.SAMN05661044_03036"/>
<dbReference type="PANTHER" id="PTHR33885:SF3">
    <property type="entry name" value="PHAGE SHOCK PROTEIN C"/>
    <property type="match status" value="1"/>
</dbReference>
<evidence type="ECO:0000259" key="9">
    <source>
        <dbReference type="Pfam" id="PF22744"/>
    </source>
</evidence>
<keyword evidence="3 6" id="KW-0812">Transmembrane</keyword>
<evidence type="ECO:0000313" key="11">
    <source>
        <dbReference type="Proteomes" id="UP000199421"/>
    </source>
</evidence>
<name>A0A1H7S2I0_OLID1</name>
<sequence length="555" mass="63195">MNKTIIININGIVFHIEEDAYEILRSYMIDVKKHFANTEGSNEIVGDIENRIAEMFSERVTAGKKEVITMLDVNEVCAQMGRVSDFDVDMDQEEQARKESFYETGSADTRKLFRDPDDKVFGGVCAGLGHYLDIEALWIRLAMVLLFIVAGTGFLIYIILWIVVPIAKTRADRMAMRGEAPNLQNFKRNFEEEMEGLRGNFTMAGERIKPGLNRMGDGIEQLVSFIGRVFKGFFKILGVFIIFMLCVSLVALLFCILTLGFWGDGVSGFGPEGPTWFIDEQFLTGGLVAAFLVVAIPLVALISLAVRIIFHRSFIGNYVAFTLLIVWLTAAGFIGYYGVKTAEDFAEDATVVQERTLSPYPQYYLEVNDVNMIKKVDTMSKDLDSISTIIRLNKRKGKFKNMRSVDINIIKAETGMQAKLIQEYRASGRDFDVAARRAERMRYEMNQHQEHLTFDSHATLPKGELMRDQEVNIKMLLPVGSKLYISNESDRYIRNLPTWQCRDLYPESERDGYTEWIMTEDGLKCTAIEREELEKEKNKDTMLDADSVKVKKDSD</sequence>
<dbReference type="InterPro" id="IPR054319">
    <property type="entry name" value="PspC-rel_ToastRack"/>
</dbReference>
<dbReference type="InterPro" id="IPR052027">
    <property type="entry name" value="PspC"/>
</dbReference>
<dbReference type="AlphaFoldDB" id="A0A1H7S2I0"/>
<comment type="subcellular location">
    <subcellularLocation>
        <location evidence="1">Cell membrane</location>
        <topology evidence="1">Single-pass membrane protein</topology>
    </subcellularLocation>
</comment>
<evidence type="ECO:0000256" key="2">
    <source>
        <dbReference type="ARBA" id="ARBA00022475"/>
    </source>
</evidence>
<dbReference type="Pfam" id="PF04024">
    <property type="entry name" value="PspC"/>
    <property type="match status" value="1"/>
</dbReference>
<dbReference type="EMBL" id="FOAF01000003">
    <property type="protein sequence ID" value="SEL66516.1"/>
    <property type="molecule type" value="Genomic_DNA"/>
</dbReference>